<sequence>NILKGLLNNILNPYEELPIDFYLSFEQTYGLIDGDSASVAEVICILSALSKRPIKQNIAVTGSINQLGEVQAIGGVNEKIEGFFRVCNFLDRVNNKGVLIPSSNKNELILIPEIEEAIEKGDFHIYI</sequence>
<dbReference type="PANTHER" id="PTHR10046">
    <property type="entry name" value="ATP DEPENDENT LON PROTEASE FAMILY MEMBER"/>
    <property type="match status" value="1"/>
</dbReference>
<dbReference type="Proteomes" id="UP001291306">
    <property type="component" value="Unassembled WGS sequence"/>
</dbReference>
<accession>A0AAW9IID1</accession>
<evidence type="ECO:0000313" key="4">
    <source>
        <dbReference type="Proteomes" id="UP001291306"/>
    </source>
</evidence>
<reference evidence="3" key="1">
    <citation type="submission" date="2019-11" db="EMBL/GenBank/DDBJ databases">
        <title>Characterization of Clostridium perfringens isolates from swine manure treated agricultural soils.</title>
        <authorList>
            <person name="Wushke S.T."/>
        </authorList>
    </citation>
    <scope>NUCLEOTIDE SEQUENCE</scope>
    <source>
        <strain evidence="3">X26</strain>
    </source>
</reference>
<dbReference type="GO" id="GO:0004252">
    <property type="term" value="F:serine-type endopeptidase activity"/>
    <property type="evidence" value="ECO:0007669"/>
    <property type="project" value="UniProtKB-UniRule"/>
</dbReference>
<keyword evidence="1" id="KW-0378">Hydrolase</keyword>
<dbReference type="Gene3D" id="3.30.230.10">
    <property type="match status" value="1"/>
</dbReference>
<dbReference type="RefSeq" id="WP_322459589.1">
    <property type="nucleotide sequence ID" value="NZ_WNVC01001528.1"/>
</dbReference>
<gene>
    <name evidence="3" type="ORF">GNF79_21305</name>
</gene>
<keyword evidence="1 3" id="KW-0645">Protease</keyword>
<evidence type="ECO:0000256" key="1">
    <source>
        <dbReference type="PROSITE-ProRule" id="PRU01122"/>
    </source>
</evidence>
<dbReference type="EMBL" id="WNVC01001528">
    <property type="protein sequence ID" value="MDZ5001540.1"/>
    <property type="molecule type" value="Genomic_DNA"/>
</dbReference>
<feature type="non-terminal residue" evidence="3">
    <location>
        <position position="127"/>
    </location>
</feature>
<dbReference type="Pfam" id="PF05362">
    <property type="entry name" value="Lon_C"/>
    <property type="match status" value="1"/>
</dbReference>
<dbReference type="SUPFAM" id="SSF54211">
    <property type="entry name" value="Ribosomal protein S5 domain 2-like"/>
    <property type="match status" value="1"/>
</dbReference>
<protein>
    <recommendedName>
        <fullName evidence="1">endopeptidase La</fullName>
        <ecNumber evidence="1">3.4.21.53</ecNumber>
    </recommendedName>
</protein>
<dbReference type="GO" id="GO:0004176">
    <property type="term" value="F:ATP-dependent peptidase activity"/>
    <property type="evidence" value="ECO:0007669"/>
    <property type="project" value="UniProtKB-UniRule"/>
</dbReference>
<comment type="catalytic activity">
    <reaction evidence="1">
        <text>Hydrolysis of proteins in presence of ATP.</text>
        <dbReference type="EC" id="3.4.21.53"/>
    </reaction>
</comment>
<evidence type="ECO:0000259" key="2">
    <source>
        <dbReference type="PROSITE" id="PS51786"/>
    </source>
</evidence>
<dbReference type="GO" id="GO:0006508">
    <property type="term" value="P:proteolysis"/>
    <property type="evidence" value="ECO:0007669"/>
    <property type="project" value="UniProtKB-KW"/>
</dbReference>
<keyword evidence="1" id="KW-0720">Serine protease</keyword>
<dbReference type="EC" id="3.4.21.53" evidence="1"/>
<dbReference type="InterPro" id="IPR014721">
    <property type="entry name" value="Ribsml_uS5_D2-typ_fold_subgr"/>
</dbReference>
<organism evidence="3 4">
    <name type="scientific">Clostridium perfringens</name>
    <dbReference type="NCBI Taxonomy" id="1502"/>
    <lineage>
        <taxon>Bacteria</taxon>
        <taxon>Bacillati</taxon>
        <taxon>Bacillota</taxon>
        <taxon>Clostridia</taxon>
        <taxon>Eubacteriales</taxon>
        <taxon>Clostridiaceae</taxon>
        <taxon>Clostridium</taxon>
    </lineage>
</organism>
<feature type="active site" evidence="1">
    <location>
        <position position="79"/>
    </location>
</feature>
<feature type="active site" evidence="1">
    <location>
        <position position="36"/>
    </location>
</feature>
<feature type="domain" description="Lon proteolytic" evidence="2">
    <location>
        <begin position="1"/>
        <end position="127"/>
    </location>
</feature>
<feature type="non-terminal residue" evidence="3">
    <location>
        <position position="1"/>
    </location>
</feature>
<comment type="caution">
    <text evidence="3">The sequence shown here is derived from an EMBL/GenBank/DDBJ whole genome shotgun (WGS) entry which is preliminary data.</text>
</comment>
<comment type="similarity">
    <text evidence="1">Belongs to the peptidase S16 family.</text>
</comment>
<name>A0AAW9IID1_CLOPF</name>
<dbReference type="GO" id="GO:0005524">
    <property type="term" value="F:ATP binding"/>
    <property type="evidence" value="ECO:0007669"/>
    <property type="project" value="InterPro"/>
</dbReference>
<proteinExistence type="inferred from homology"/>
<dbReference type="PRINTS" id="PR00830">
    <property type="entry name" value="ENDOLAPTASE"/>
</dbReference>
<dbReference type="PROSITE" id="PS51786">
    <property type="entry name" value="LON_PROTEOLYTIC"/>
    <property type="match status" value="1"/>
</dbReference>
<dbReference type="InterPro" id="IPR008269">
    <property type="entry name" value="Lon_proteolytic"/>
</dbReference>
<dbReference type="InterPro" id="IPR027065">
    <property type="entry name" value="Lon_Prtase"/>
</dbReference>
<dbReference type="AlphaFoldDB" id="A0AAW9IID1"/>
<dbReference type="GO" id="GO:0030163">
    <property type="term" value="P:protein catabolic process"/>
    <property type="evidence" value="ECO:0007669"/>
    <property type="project" value="InterPro"/>
</dbReference>
<dbReference type="InterPro" id="IPR020568">
    <property type="entry name" value="Ribosomal_Su5_D2-typ_SF"/>
</dbReference>
<evidence type="ECO:0000313" key="3">
    <source>
        <dbReference type="EMBL" id="MDZ5001540.1"/>
    </source>
</evidence>